<accession>A0ABY1P745</accession>
<dbReference type="EMBL" id="FXTZ01000009">
    <property type="protein sequence ID" value="SMP27211.1"/>
    <property type="molecule type" value="Genomic_DNA"/>
</dbReference>
<protein>
    <recommendedName>
        <fullName evidence="4">Lipoprotein</fullName>
    </recommendedName>
</protein>
<gene>
    <name evidence="2" type="ORF">SAMN06264346_109140</name>
</gene>
<feature type="compositionally biased region" description="Basic and acidic residues" evidence="1">
    <location>
        <begin position="36"/>
        <end position="51"/>
    </location>
</feature>
<feature type="region of interest" description="Disordered" evidence="1">
    <location>
        <begin position="31"/>
        <end position="65"/>
    </location>
</feature>
<evidence type="ECO:0000256" key="1">
    <source>
        <dbReference type="SAM" id="MobiDB-lite"/>
    </source>
</evidence>
<evidence type="ECO:0008006" key="4">
    <source>
        <dbReference type="Google" id="ProtNLM"/>
    </source>
</evidence>
<sequence length="65" mass="7429">MKGFFLITLMISAITFLNSCKSYPMDTANTSAMNRNTEELQKRQEVEKNKIEPNALNDFGKPDNK</sequence>
<reference evidence="2 3" key="1">
    <citation type="submission" date="2017-05" db="EMBL/GenBank/DDBJ databases">
        <authorList>
            <person name="Varghese N."/>
            <person name="Submissions S."/>
        </authorList>
    </citation>
    <scope>NUCLEOTIDE SEQUENCE [LARGE SCALE GENOMIC DNA]</scope>
    <source>
        <strain evidence="2 3">DSM 28214</strain>
    </source>
</reference>
<name>A0ABY1P745_9FLAO</name>
<evidence type="ECO:0000313" key="2">
    <source>
        <dbReference type="EMBL" id="SMP27211.1"/>
    </source>
</evidence>
<comment type="caution">
    <text evidence="2">The sequence shown here is derived from an EMBL/GenBank/DDBJ whole genome shotgun (WGS) entry which is preliminary data.</text>
</comment>
<dbReference type="Proteomes" id="UP001157960">
    <property type="component" value="Unassembled WGS sequence"/>
</dbReference>
<organism evidence="2 3">
    <name type="scientific">Chryseobacterium profundimaris</name>
    <dbReference type="NCBI Taxonomy" id="1387275"/>
    <lineage>
        <taxon>Bacteria</taxon>
        <taxon>Pseudomonadati</taxon>
        <taxon>Bacteroidota</taxon>
        <taxon>Flavobacteriia</taxon>
        <taxon>Flavobacteriales</taxon>
        <taxon>Weeksellaceae</taxon>
        <taxon>Chryseobacterium group</taxon>
        <taxon>Chryseobacterium</taxon>
    </lineage>
</organism>
<keyword evidence="3" id="KW-1185">Reference proteome</keyword>
<evidence type="ECO:0000313" key="3">
    <source>
        <dbReference type="Proteomes" id="UP001157960"/>
    </source>
</evidence>
<proteinExistence type="predicted"/>